<dbReference type="Proteomes" id="UP000192477">
    <property type="component" value="Unassembled WGS sequence"/>
</dbReference>
<evidence type="ECO:0000313" key="3">
    <source>
        <dbReference type="Proteomes" id="UP000192477"/>
    </source>
</evidence>
<evidence type="ECO:0000313" key="2">
    <source>
        <dbReference type="EMBL" id="OQO71141.1"/>
    </source>
</evidence>
<dbReference type="EMBL" id="MJEA01000002">
    <property type="protein sequence ID" value="OQO71141.1"/>
    <property type="molecule type" value="Genomic_DNA"/>
</dbReference>
<evidence type="ECO:0000256" key="1">
    <source>
        <dbReference type="SAM" id="SignalP"/>
    </source>
</evidence>
<organism evidence="2 3">
    <name type="scientific">Enterococcus villorum</name>
    <dbReference type="NCBI Taxonomy" id="112904"/>
    <lineage>
        <taxon>Bacteria</taxon>
        <taxon>Bacillati</taxon>
        <taxon>Bacillota</taxon>
        <taxon>Bacilli</taxon>
        <taxon>Lactobacillales</taxon>
        <taxon>Enterococcaceae</taxon>
        <taxon>Enterococcus</taxon>
    </lineage>
</organism>
<feature type="chain" id="PRO_5038968962" evidence="1">
    <location>
        <begin position="25"/>
        <end position="127"/>
    </location>
</feature>
<reference evidence="2 3" key="1">
    <citation type="journal article" date="2017" name="BMC Microbiol.">
        <title>Comparative genomics of Enterococcus spp. isolated from bovine feces.</title>
        <authorList>
            <person name="Beukers A.G."/>
            <person name="Zaheer R."/>
            <person name="Goji N."/>
            <person name="Amoako K.K."/>
            <person name="Chaves A.V."/>
            <person name="Ward M.P."/>
            <person name="McAllister T.A."/>
        </authorList>
    </citation>
    <scope>NUCLEOTIDE SEQUENCE [LARGE SCALE GENOMIC DNA]</scope>
    <source>
        <strain evidence="2 3">F1129D 143</strain>
    </source>
</reference>
<keyword evidence="1" id="KW-0732">Signal</keyword>
<protein>
    <submittedName>
        <fullName evidence="2">Uncharacterized protein</fullName>
    </submittedName>
</protein>
<dbReference type="AlphaFoldDB" id="A0A1V8YEV6"/>
<proteinExistence type="predicted"/>
<comment type="caution">
    <text evidence="2">The sequence shown here is derived from an EMBL/GenBank/DDBJ whole genome shotgun (WGS) entry which is preliminary data.</text>
</comment>
<name>A0A1V8YEV6_9ENTE</name>
<gene>
    <name evidence="2" type="ORF">BH747_03865</name>
</gene>
<feature type="signal peptide" evidence="1">
    <location>
        <begin position="1"/>
        <end position="24"/>
    </location>
</feature>
<sequence>MKNICKKLSIALLMLSFSTTIVNAATAITYNGTGIWSWRSVSSWSTSNTRTYTVHHKQTRRTAGSSTMLNVAIVRQNLVGSSVVSSRNFTGNSSGTLTSSLSSGTYFLRFESNERAKTFDINGSVTY</sequence>
<dbReference type="RefSeq" id="WP_143352923.1">
    <property type="nucleotide sequence ID" value="NZ_MJEB01000038.1"/>
</dbReference>
<accession>A0A1V8YEV6</accession>